<feature type="domain" description="PLD-like" evidence="1">
    <location>
        <begin position="1"/>
        <end position="39"/>
    </location>
</feature>
<organismHost>
    <name type="scientific">Capra hircus</name>
    <name type="common">Goat</name>
    <dbReference type="NCBI Taxonomy" id="9925"/>
</organismHost>
<organism evidence="2">
    <name type="scientific">Orf virus</name>
    <name type="common">ORFV</name>
    <dbReference type="NCBI Taxonomy" id="10258"/>
    <lineage>
        <taxon>Viruses</taxon>
        <taxon>Varidnaviria</taxon>
        <taxon>Bamfordvirae</taxon>
        <taxon>Nucleocytoviricota</taxon>
        <taxon>Pokkesviricetes</taxon>
        <taxon>Chitovirales</taxon>
        <taxon>Poxviridae</taxon>
        <taxon>Chordopoxvirinae</taxon>
        <taxon>Parapoxvirus</taxon>
        <taxon>Parapoxvirus orf</taxon>
    </lineage>
</organism>
<reference evidence="2" key="1">
    <citation type="journal article" date="2005" name="Virol. J.">
        <title>Characterisation of parapoxviruses isolated from Norwegian semi-domesticated reindeer (Rangifer tarandus tarandus).</title>
        <authorList>
            <person name="Klein J."/>
            <person name="Tryland M."/>
        </authorList>
    </citation>
    <scope>NUCLEOTIDE SEQUENCE</scope>
    <source>
        <strain evidence="2">N00.1Oa</strain>
    </source>
</reference>
<evidence type="ECO:0000259" key="1">
    <source>
        <dbReference type="Pfam" id="PF13918"/>
    </source>
</evidence>
<feature type="non-terminal residue" evidence="2">
    <location>
        <position position="94"/>
    </location>
</feature>
<dbReference type="Pfam" id="PF13918">
    <property type="entry name" value="PLDc_3"/>
    <property type="match status" value="1"/>
</dbReference>
<accession>Q5SE04</accession>
<dbReference type="EMBL" id="AY605957">
    <property type="protein sequence ID" value="AAV68086.1"/>
    <property type="molecule type" value="Genomic_DNA"/>
</dbReference>
<evidence type="ECO:0000313" key="2">
    <source>
        <dbReference type="EMBL" id="AAV68086.1"/>
    </source>
</evidence>
<organismHost>
    <name type="scientific">Homo sapiens</name>
    <name type="common">Human</name>
    <dbReference type="NCBI Taxonomy" id="9606"/>
</organismHost>
<gene>
    <name evidence="2" type="primary">B2L</name>
</gene>
<proteinExistence type="predicted"/>
<dbReference type="InterPro" id="IPR032803">
    <property type="entry name" value="PLDc_3"/>
</dbReference>
<sequence>MHRIENAKNSIDLSLLSMVPVIKHASAVEYWPRIIDALSARGHRPRRARARDHYRVRRTRTRCRSRPRAALTTLASAAWTCPCASSRYPAGTTP</sequence>
<protein>
    <submittedName>
        <fullName evidence="2">Putative virion envelope antigen</fullName>
    </submittedName>
</protein>
<organismHost>
    <name type="scientific">Ovis aries</name>
    <name type="common">Sheep</name>
    <dbReference type="NCBI Taxonomy" id="9940"/>
</organismHost>
<name>Q5SE04_ORFV</name>